<feature type="chain" id="PRO_5043663693" evidence="1">
    <location>
        <begin position="19"/>
        <end position="73"/>
    </location>
</feature>
<keyword evidence="3" id="KW-1185">Reference proteome</keyword>
<keyword evidence="1" id="KW-0732">Signal</keyword>
<proteinExistence type="predicted"/>
<sequence>VLRLLGILFSFLVTLVVIDQLRKGIISCRDAEWTECIRNKDNIARILLPGQVEEEEDRPYCRRAGAGGKMEYC</sequence>
<protein>
    <submittedName>
        <fullName evidence="2">Uncharacterized protein</fullName>
    </submittedName>
</protein>
<comment type="caution">
    <text evidence="2">The sequence shown here is derived from an EMBL/GenBank/DDBJ whole genome shotgun (WGS) entry which is preliminary data.</text>
</comment>
<evidence type="ECO:0000256" key="1">
    <source>
        <dbReference type="SAM" id="SignalP"/>
    </source>
</evidence>
<evidence type="ECO:0000313" key="3">
    <source>
        <dbReference type="Proteomes" id="UP001432322"/>
    </source>
</evidence>
<feature type="non-terminal residue" evidence="2">
    <location>
        <position position="1"/>
    </location>
</feature>
<gene>
    <name evidence="2" type="ORF">PFISCL1PPCAC_26289</name>
</gene>
<evidence type="ECO:0000313" key="2">
    <source>
        <dbReference type="EMBL" id="GMT34992.1"/>
    </source>
</evidence>
<reference evidence="2" key="1">
    <citation type="submission" date="2023-10" db="EMBL/GenBank/DDBJ databases">
        <title>Genome assembly of Pristionchus species.</title>
        <authorList>
            <person name="Yoshida K."/>
            <person name="Sommer R.J."/>
        </authorList>
    </citation>
    <scope>NUCLEOTIDE SEQUENCE</scope>
    <source>
        <strain evidence="2">RS5133</strain>
    </source>
</reference>
<feature type="signal peptide" evidence="1">
    <location>
        <begin position="1"/>
        <end position="18"/>
    </location>
</feature>
<organism evidence="2 3">
    <name type="scientific">Pristionchus fissidentatus</name>
    <dbReference type="NCBI Taxonomy" id="1538716"/>
    <lineage>
        <taxon>Eukaryota</taxon>
        <taxon>Metazoa</taxon>
        <taxon>Ecdysozoa</taxon>
        <taxon>Nematoda</taxon>
        <taxon>Chromadorea</taxon>
        <taxon>Rhabditida</taxon>
        <taxon>Rhabditina</taxon>
        <taxon>Diplogasteromorpha</taxon>
        <taxon>Diplogasteroidea</taxon>
        <taxon>Neodiplogasteridae</taxon>
        <taxon>Pristionchus</taxon>
    </lineage>
</organism>
<name>A0AAV5WZ12_9BILA</name>
<dbReference type="Proteomes" id="UP001432322">
    <property type="component" value="Unassembled WGS sequence"/>
</dbReference>
<dbReference type="EMBL" id="BTSY01000007">
    <property type="protein sequence ID" value="GMT34992.1"/>
    <property type="molecule type" value="Genomic_DNA"/>
</dbReference>
<dbReference type="AlphaFoldDB" id="A0AAV5WZ12"/>
<accession>A0AAV5WZ12</accession>